<feature type="transmembrane region" description="Helical" evidence="1">
    <location>
        <begin position="73"/>
        <end position="98"/>
    </location>
</feature>
<keyword evidence="1" id="KW-0472">Membrane</keyword>
<organism evidence="2 3">
    <name type="scientific">Aspergillus cristatus</name>
    <name type="common">Chinese Fuzhuan brick tea-fermentation fungus</name>
    <name type="synonym">Eurotium cristatum</name>
    <dbReference type="NCBI Taxonomy" id="573508"/>
    <lineage>
        <taxon>Eukaryota</taxon>
        <taxon>Fungi</taxon>
        <taxon>Dikarya</taxon>
        <taxon>Ascomycota</taxon>
        <taxon>Pezizomycotina</taxon>
        <taxon>Eurotiomycetes</taxon>
        <taxon>Eurotiomycetidae</taxon>
        <taxon>Eurotiales</taxon>
        <taxon>Aspergillaceae</taxon>
        <taxon>Aspergillus</taxon>
        <taxon>Aspergillus subgen. Aspergillus</taxon>
    </lineage>
</organism>
<sequence length="115" mass="12997">MMNPLSPNSTIALLSILNVFTYSTIVFLFATFAPPKIYWVLVMGVFLSYALEIQEVHHVGVACKWPLQCQQRVLCLVAETAYFSLAVNFIRLTAINIWDNLIVMRTANVREACVV</sequence>
<gene>
    <name evidence="2" type="ORF">SI65_02930</name>
</gene>
<dbReference type="VEuPathDB" id="FungiDB:SI65_02930"/>
<dbReference type="EMBL" id="JXNT01000002">
    <property type="protein sequence ID" value="ODM22084.1"/>
    <property type="molecule type" value="Genomic_DNA"/>
</dbReference>
<keyword evidence="1" id="KW-0812">Transmembrane</keyword>
<reference evidence="2 3" key="1">
    <citation type="journal article" date="2016" name="BMC Genomics">
        <title>Comparative genomic and transcriptomic analyses of the Fuzhuan brick tea-fermentation fungus Aspergillus cristatus.</title>
        <authorList>
            <person name="Ge Y."/>
            <person name="Wang Y."/>
            <person name="Liu Y."/>
            <person name="Tan Y."/>
            <person name="Ren X."/>
            <person name="Zhang X."/>
            <person name="Hyde K.D."/>
            <person name="Liu Y."/>
            <person name="Liu Z."/>
        </authorList>
    </citation>
    <scope>NUCLEOTIDE SEQUENCE [LARGE SCALE GENOMIC DNA]</scope>
    <source>
        <strain evidence="2 3">GZAAS20.1005</strain>
    </source>
</reference>
<name>A0A1E3BM94_ASPCR</name>
<keyword evidence="3" id="KW-1185">Reference proteome</keyword>
<protein>
    <submittedName>
        <fullName evidence="2">Uncharacterized protein</fullName>
    </submittedName>
</protein>
<feature type="transmembrane region" description="Helical" evidence="1">
    <location>
        <begin position="37"/>
        <end position="53"/>
    </location>
</feature>
<keyword evidence="1" id="KW-1133">Transmembrane helix</keyword>
<dbReference type="AlphaFoldDB" id="A0A1E3BM94"/>
<feature type="transmembrane region" description="Helical" evidence="1">
    <location>
        <begin position="12"/>
        <end position="31"/>
    </location>
</feature>
<proteinExistence type="predicted"/>
<evidence type="ECO:0000313" key="2">
    <source>
        <dbReference type="EMBL" id="ODM22084.1"/>
    </source>
</evidence>
<evidence type="ECO:0000313" key="3">
    <source>
        <dbReference type="Proteomes" id="UP000094569"/>
    </source>
</evidence>
<dbReference type="Proteomes" id="UP000094569">
    <property type="component" value="Unassembled WGS sequence"/>
</dbReference>
<accession>A0A1E3BM94</accession>
<comment type="caution">
    <text evidence="2">The sequence shown here is derived from an EMBL/GenBank/DDBJ whole genome shotgun (WGS) entry which is preliminary data.</text>
</comment>
<evidence type="ECO:0000256" key="1">
    <source>
        <dbReference type="SAM" id="Phobius"/>
    </source>
</evidence>